<dbReference type="PANTHER" id="PTHR13581:SF5">
    <property type="entry name" value="MRG_MORF4L-BINDING PROTEIN"/>
    <property type="match status" value="1"/>
</dbReference>
<dbReference type="Pfam" id="PF07904">
    <property type="entry name" value="Eaf7"/>
    <property type="match status" value="1"/>
</dbReference>
<dbReference type="OrthoDB" id="5595141at2759"/>
<evidence type="ECO:0000256" key="2">
    <source>
        <dbReference type="ARBA" id="ARBA00007117"/>
    </source>
</evidence>
<sequence length="250" mass="27720">MSDIKTDIIEQSLSTITKASSEGTEDLQSTEWDASMEIALLNAIASCKPVGLHRHFRIMCVQRQFNQSSPSQCSISEIWDRLREYYGMNTLNELEKEEKEADDETERQQGLEGRHEFSLPLPFNSDKMIFDHQRSTTQANSSAIGMPLSSQTRVNQQDVSPAVTESSVASTPEPDEATPSRRTGRSTRKSDIGTPEPAVTRSSISPPPSIFSSPSPSYSNRRSGRASSVSKNNNTATATSMTIRRQSKRK</sequence>
<dbReference type="InterPro" id="IPR012423">
    <property type="entry name" value="Eaf7/MRGBP"/>
</dbReference>
<dbReference type="PANTHER" id="PTHR13581">
    <property type="entry name" value="MRG-BINDING PROTEIN"/>
    <property type="match status" value="1"/>
</dbReference>
<dbReference type="GO" id="GO:0006357">
    <property type="term" value="P:regulation of transcription by RNA polymerase II"/>
    <property type="evidence" value="ECO:0007669"/>
    <property type="project" value="TreeGrafter"/>
</dbReference>
<feature type="region of interest" description="Disordered" evidence="7">
    <location>
        <begin position="149"/>
        <end position="250"/>
    </location>
</feature>
<evidence type="ECO:0000256" key="3">
    <source>
        <dbReference type="ARBA" id="ARBA00022853"/>
    </source>
</evidence>
<evidence type="ECO:0000256" key="1">
    <source>
        <dbReference type="ARBA" id="ARBA00004123"/>
    </source>
</evidence>
<feature type="compositionally biased region" description="Polar residues" evidence="7">
    <location>
        <begin position="149"/>
        <end position="170"/>
    </location>
</feature>
<protein>
    <submittedName>
        <fullName evidence="8">Chromatin modification-related protein EAF7-domain-containing protein</fullName>
    </submittedName>
</protein>
<feature type="compositionally biased region" description="Basic and acidic residues" evidence="7">
    <location>
        <begin position="106"/>
        <end position="117"/>
    </location>
</feature>
<evidence type="ECO:0000313" key="9">
    <source>
        <dbReference type="Proteomes" id="UP000193560"/>
    </source>
</evidence>
<keyword evidence="3" id="KW-0156">Chromatin regulator</keyword>
<gene>
    <name evidence="8" type="ORF">BCR42DRAFT_486888</name>
</gene>
<keyword evidence="4" id="KW-0805">Transcription regulation</keyword>
<keyword evidence="9" id="KW-1185">Reference proteome</keyword>
<comment type="caution">
    <text evidence="8">The sequence shown here is derived from an EMBL/GenBank/DDBJ whole genome shotgun (WGS) entry which is preliminary data.</text>
</comment>
<reference evidence="8 9" key="1">
    <citation type="submission" date="2016-07" db="EMBL/GenBank/DDBJ databases">
        <title>Pervasive Adenine N6-methylation of Active Genes in Fungi.</title>
        <authorList>
            <consortium name="DOE Joint Genome Institute"/>
            <person name="Mondo S.J."/>
            <person name="Dannebaum R.O."/>
            <person name="Kuo R.C."/>
            <person name="Labutti K."/>
            <person name="Haridas S."/>
            <person name="Kuo A."/>
            <person name="Salamov A."/>
            <person name="Ahrendt S.R."/>
            <person name="Lipzen A."/>
            <person name="Sullivan W."/>
            <person name="Andreopoulos W.B."/>
            <person name="Clum A."/>
            <person name="Lindquist E."/>
            <person name="Daum C."/>
            <person name="Ramamoorthy G.K."/>
            <person name="Gryganskyi A."/>
            <person name="Culley D."/>
            <person name="Magnuson J.K."/>
            <person name="James T.Y."/>
            <person name="O'Malley M.A."/>
            <person name="Stajich J.E."/>
            <person name="Spatafora J.W."/>
            <person name="Visel A."/>
            <person name="Grigoriev I.V."/>
        </authorList>
    </citation>
    <scope>NUCLEOTIDE SEQUENCE [LARGE SCALE GENOMIC DNA]</scope>
    <source>
        <strain evidence="8 9">NRRL 1336</strain>
    </source>
</reference>
<dbReference type="Proteomes" id="UP000193560">
    <property type="component" value="Unassembled WGS sequence"/>
</dbReference>
<keyword evidence="6" id="KW-0539">Nucleus</keyword>
<dbReference type="GO" id="GO:0035267">
    <property type="term" value="C:NuA4 histone acetyltransferase complex"/>
    <property type="evidence" value="ECO:0007669"/>
    <property type="project" value="TreeGrafter"/>
</dbReference>
<feature type="region of interest" description="Disordered" evidence="7">
    <location>
        <begin position="94"/>
        <end position="122"/>
    </location>
</feature>
<evidence type="ECO:0000313" key="8">
    <source>
        <dbReference type="EMBL" id="ORZ24645.1"/>
    </source>
</evidence>
<dbReference type="STRING" id="90262.A0A1X2IZC0"/>
<keyword evidence="5" id="KW-0804">Transcription</keyword>
<evidence type="ECO:0000256" key="7">
    <source>
        <dbReference type="SAM" id="MobiDB-lite"/>
    </source>
</evidence>
<dbReference type="AlphaFoldDB" id="A0A1X2IZC0"/>
<comment type="subcellular location">
    <subcellularLocation>
        <location evidence="1">Nucleus</location>
    </subcellularLocation>
</comment>
<name>A0A1X2IZC0_9FUNG</name>
<proteinExistence type="inferred from homology"/>
<accession>A0A1X2IZC0</accession>
<evidence type="ECO:0000256" key="6">
    <source>
        <dbReference type="ARBA" id="ARBA00023242"/>
    </source>
</evidence>
<evidence type="ECO:0000256" key="5">
    <source>
        <dbReference type="ARBA" id="ARBA00023163"/>
    </source>
</evidence>
<feature type="compositionally biased region" description="Low complexity" evidence="7">
    <location>
        <begin position="210"/>
        <end position="219"/>
    </location>
</feature>
<evidence type="ECO:0000256" key="4">
    <source>
        <dbReference type="ARBA" id="ARBA00023015"/>
    </source>
</evidence>
<organism evidence="8 9">
    <name type="scientific">Absidia repens</name>
    <dbReference type="NCBI Taxonomy" id="90262"/>
    <lineage>
        <taxon>Eukaryota</taxon>
        <taxon>Fungi</taxon>
        <taxon>Fungi incertae sedis</taxon>
        <taxon>Mucoromycota</taxon>
        <taxon>Mucoromycotina</taxon>
        <taxon>Mucoromycetes</taxon>
        <taxon>Mucorales</taxon>
        <taxon>Cunninghamellaceae</taxon>
        <taxon>Absidia</taxon>
    </lineage>
</organism>
<dbReference type="EMBL" id="MCGE01000002">
    <property type="protein sequence ID" value="ORZ24645.1"/>
    <property type="molecule type" value="Genomic_DNA"/>
</dbReference>
<dbReference type="GO" id="GO:0006325">
    <property type="term" value="P:chromatin organization"/>
    <property type="evidence" value="ECO:0007669"/>
    <property type="project" value="UniProtKB-KW"/>
</dbReference>
<dbReference type="GO" id="GO:0005634">
    <property type="term" value="C:nucleus"/>
    <property type="evidence" value="ECO:0007669"/>
    <property type="project" value="UniProtKB-SubCell"/>
</dbReference>
<comment type="similarity">
    <text evidence="2">Belongs to the EAF7 family.</text>
</comment>
<feature type="compositionally biased region" description="Polar residues" evidence="7">
    <location>
        <begin position="225"/>
        <end position="244"/>
    </location>
</feature>